<dbReference type="PANTHER" id="PTHR11645">
    <property type="entry name" value="PYRROLINE-5-CARBOXYLATE REDUCTASE"/>
    <property type="match status" value="1"/>
</dbReference>
<dbReference type="GO" id="GO:0055129">
    <property type="term" value="P:L-proline biosynthetic process"/>
    <property type="evidence" value="ECO:0007669"/>
    <property type="project" value="TreeGrafter"/>
</dbReference>
<accession>A0A210QCD7</accession>
<evidence type="ECO:0000256" key="1">
    <source>
        <dbReference type="ARBA" id="ARBA00005525"/>
    </source>
</evidence>
<comment type="caution">
    <text evidence="6">The sequence shown here is derived from an EMBL/GenBank/DDBJ whole genome shotgun (WGS) entry which is preliminary data.</text>
</comment>
<dbReference type="Gene3D" id="3.40.50.720">
    <property type="entry name" value="NAD(P)-binding Rossmann-like Domain"/>
    <property type="match status" value="1"/>
</dbReference>
<reference evidence="6 7" key="1">
    <citation type="journal article" date="2017" name="Nat. Ecol. Evol.">
        <title>Scallop genome provides insights into evolution of bilaterian karyotype and development.</title>
        <authorList>
            <person name="Wang S."/>
            <person name="Zhang J."/>
            <person name="Jiao W."/>
            <person name="Li J."/>
            <person name="Xun X."/>
            <person name="Sun Y."/>
            <person name="Guo X."/>
            <person name="Huan P."/>
            <person name="Dong B."/>
            <person name="Zhang L."/>
            <person name="Hu X."/>
            <person name="Sun X."/>
            <person name="Wang J."/>
            <person name="Zhao C."/>
            <person name="Wang Y."/>
            <person name="Wang D."/>
            <person name="Huang X."/>
            <person name="Wang R."/>
            <person name="Lv J."/>
            <person name="Li Y."/>
            <person name="Zhang Z."/>
            <person name="Liu B."/>
            <person name="Lu W."/>
            <person name="Hui Y."/>
            <person name="Liang J."/>
            <person name="Zhou Z."/>
            <person name="Hou R."/>
            <person name="Li X."/>
            <person name="Liu Y."/>
            <person name="Li H."/>
            <person name="Ning X."/>
            <person name="Lin Y."/>
            <person name="Zhao L."/>
            <person name="Xing Q."/>
            <person name="Dou J."/>
            <person name="Li Y."/>
            <person name="Mao J."/>
            <person name="Guo H."/>
            <person name="Dou H."/>
            <person name="Li T."/>
            <person name="Mu C."/>
            <person name="Jiang W."/>
            <person name="Fu Q."/>
            <person name="Fu X."/>
            <person name="Miao Y."/>
            <person name="Liu J."/>
            <person name="Yu Q."/>
            <person name="Li R."/>
            <person name="Liao H."/>
            <person name="Li X."/>
            <person name="Kong Y."/>
            <person name="Jiang Z."/>
            <person name="Chourrout D."/>
            <person name="Li R."/>
            <person name="Bao Z."/>
        </authorList>
    </citation>
    <scope>NUCLEOTIDE SEQUENCE [LARGE SCALE GENOMIC DNA]</scope>
    <source>
        <strain evidence="6 7">PY_sf001</strain>
    </source>
</reference>
<evidence type="ECO:0000313" key="7">
    <source>
        <dbReference type="Proteomes" id="UP000242188"/>
    </source>
</evidence>
<dbReference type="EMBL" id="NEDP02004184">
    <property type="protein sequence ID" value="OWF46417.1"/>
    <property type="molecule type" value="Genomic_DNA"/>
</dbReference>
<dbReference type="AlphaFoldDB" id="A0A210QCD7"/>
<feature type="domain" description="Pyrroline-5-carboxylate reductase catalytic N-terminal" evidence="5">
    <location>
        <begin position="95"/>
        <end position="183"/>
    </location>
</feature>
<keyword evidence="7" id="KW-1185">Reference proteome</keyword>
<dbReference type="GO" id="GO:0004735">
    <property type="term" value="F:pyrroline-5-carboxylate reductase activity"/>
    <property type="evidence" value="ECO:0007669"/>
    <property type="project" value="TreeGrafter"/>
</dbReference>
<sequence length="365" mass="41633">MELMTRLKQASVETTPVDIANNLETLQFDSALSAEEVQLLHLRNRTHAITVSSCAQATYFASVLHEARQLKKQLKSPQKRTAKILQDREPRDPLKVGIIGCGRLGSQLAHCLLTYGDMNPKDLKISTRRPETLEYLRNKGVDCTHDNIKLASTSHLIFLCVLPSHVQTVAEEISDHLPRASIVYSFVSTYTPKRLKQLLGTSNVIKPEYSWSEESERNSWNCNINVNSALEDPEIVEKTCPIGYKKSECFVMTQEKLAEIMIFAFINMATTLRVNKEDALSILHIVMFEDTPEDHLREEDFIRNSRDQTGMFPRFQLTQLTEVTTSVLKRISTCQPLRAAFLKKYLGLFDNYVQQKAYEMLNGNM</sequence>
<evidence type="ECO:0000256" key="2">
    <source>
        <dbReference type="ARBA" id="ARBA00023002"/>
    </source>
</evidence>
<proteinExistence type="inferred from homology"/>
<dbReference type="InterPro" id="IPR028939">
    <property type="entry name" value="P5C_Rdtase_cat_N"/>
</dbReference>
<dbReference type="InterPro" id="IPR036291">
    <property type="entry name" value="NAD(P)-bd_dom_sf"/>
</dbReference>
<evidence type="ECO:0000259" key="5">
    <source>
        <dbReference type="Pfam" id="PF03807"/>
    </source>
</evidence>
<dbReference type="OrthoDB" id="195672at2759"/>
<dbReference type="Proteomes" id="UP000242188">
    <property type="component" value="Unassembled WGS sequence"/>
</dbReference>
<dbReference type="STRING" id="6573.A0A210QCD7"/>
<dbReference type="FunFam" id="3.40.50.720:FF:000447">
    <property type="entry name" value="NADP dependent oxidoreductase domain containing 1"/>
    <property type="match status" value="1"/>
</dbReference>
<evidence type="ECO:0000313" key="6">
    <source>
        <dbReference type="EMBL" id="OWF46417.1"/>
    </source>
</evidence>
<comment type="similarity">
    <text evidence="1">Belongs to the pyrroline-5-carboxylate reductase family.</text>
</comment>
<keyword evidence="2" id="KW-0560">Oxidoreductase</keyword>
<dbReference type="Pfam" id="PF03807">
    <property type="entry name" value="F420_oxidored"/>
    <property type="match status" value="1"/>
</dbReference>
<dbReference type="PANTHER" id="PTHR11645:SF58">
    <property type="entry name" value="NADP-DEPENDENT OXIDOREDUCTASE DOMAIN-CONTAINING PROTEIN 1"/>
    <property type="match status" value="1"/>
</dbReference>
<protein>
    <recommendedName>
        <fullName evidence="4">NADP-dependent oxidoreductase domain-containing protein 1</fullName>
    </recommendedName>
</protein>
<name>A0A210QCD7_MIZYE</name>
<evidence type="ECO:0000256" key="3">
    <source>
        <dbReference type="ARBA" id="ARBA00054560"/>
    </source>
</evidence>
<evidence type="ECO:0000256" key="4">
    <source>
        <dbReference type="ARBA" id="ARBA00072230"/>
    </source>
</evidence>
<gene>
    <name evidence="6" type="ORF">KP79_PYT09682</name>
</gene>
<dbReference type="SUPFAM" id="SSF51735">
    <property type="entry name" value="NAD(P)-binding Rossmann-fold domains"/>
    <property type="match status" value="1"/>
</dbReference>
<comment type="function">
    <text evidence="3">Probable oxidoreductase.</text>
</comment>
<organism evidence="6 7">
    <name type="scientific">Mizuhopecten yessoensis</name>
    <name type="common">Japanese scallop</name>
    <name type="synonym">Patinopecten yessoensis</name>
    <dbReference type="NCBI Taxonomy" id="6573"/>
    <lineage>
        <taxon>Eukaryota</taxon>
        <taxon>Metazoa</taxon>
        <taxon>Spiralia</taxon>
        <taxon>Lophotrochozoa</taxon>
        <taxon>Mollusca</taxon>
        <taxon>Bivalvia</taxon>
        <taxon>Autobranchia</taxon>
        <taxon>Pteriomorphia</taxon>
        <taxon>Pectinida</taxon>
        <taxon>Pectinoidea</taxon>
        <taxon>Pectinidae</taxon>
        <taxon>Mizuhopecten</taxon>
    </lineage>
</organism>